<dbReference type="SMART" id="SM00267">
    <property type="entry name" value="GGDEF"/>
    <property type="match status" value="1"/>
</dbReference>
<dbReference type="NCBIfam" id="TIGR00254">
    <property type="entry name" value="GGDEF"/>
    <property type="match status" value="1"/>
</dbReference>
<dbReference type="SUPFAM" id="SSF55785">
    <property type="entry name" value="PYP-like sensor domain (PAS domain)"/>
    <property type="match status" value="2"/>
</dbReference>
<dbReference type="InterPro" id="IPR029787">
    <property type="entry name" value="Nucleotide_cyclase"/>
</dbReference>
<dbReference type="PANTHER" id="PTHR43155:SF2">
    <property type="entry name" value="CYCLIC DI-GMP PHOSPHODIESTERASE PA4108"/>
    <property type="match status" value="1"/>
</dbReference>
<dbReference type="InterPro" id="IPR043128">
    <property type="entry name" value="Rev_trsase/Diguanyl_cyclase"/>
</dbReference>
<keyword evidence="5" id="KW-1185">Reference proteome</keyword>
<accession>A0A498R1G2</accession>
<dbReference type="PROSITE" id="PS50887">
    <property type="entry name" value="GGDEF"/>
    <property type="match status" value="1"/>
</dbReference>
<evidence type="ECO:0000259" key="3">
    <source>
        <dbReference type="PROSITE" id="PS51832"/>
    </source>
</evidence>
<dbReference type="AlphaFoldDB" id="A0A498R1G2"/>
<dbReference type="CDD" id="cd00077">
    <property type="entry name" value="HDc"/>
    <property type="match status" value="1"/>
</dbReference>
<dbReference type="NCBIfam" id="TIGR00229">
    <property type="entry name" value="sensory_box"/>
    <property type="match status" value="2"/>
</dbReference>
<feature type="domain" description="PAC" evidence="1">
    <location>
        <begin position="90"/>
        <end position="140"/>
    </location>
</feature>
<dbReference type="CDD" id="cd00130">
    <property type="entry name" value="PAS"/>
    <property type="match status" value="1"/>
</dbReference>
<dbReference type="SMART" id="SM00086">
    <property type="entry name" value="PAC"/>
    <property type="match status" value="2"/>
</dbReference>
<feature type="domain" description="HD-GYP" evidence="3">
    <location>
        <begin position="412"/>
        <end position="598"/>
    </location>
</feature>
<sequence length="598" mass="67825">MPYDSSIVSEEQGLTVFYQLLFEQSADATVVCEIDKNGRLKRFIRANHMACTKLEYTEAELLGLHPLETVKTDLSSLDNLLKKLLLQKTVSGEITFLTKTGIKRPAEISASLLTFQDRHFLICTARDITPRKRAEQSLRRVQTRNQALINAIPDLMFEINKAGLFNDFKTRNHFDFFNPAAEVIQQNINHVLPPPLAGQIMHFVHKTLVTGQAQSFEFQFPIHGSHHEWEARLVPSGPDSVLSIIRDITDRKQMENQLKYLSWHDSLTGLYNRAFFEEELQRLTADPCQPLGIIVCDMDGLKLANDTLGHATGDELLLQAAKIIKNSLRNDDVLARIGGDEFAIILPHAPVPVVESICRRIRNAITNYNVKNHGHHLSISIGFAVSSHCLKDLKILFKEADNKMYREKLLRKQTSRNTTVETVMKLLEARDFITEGHANRLQEFVANLGLSLELPRQKIADLCLLAKFHDIGKVGIPDRILFKPAPLTPEEKIEMQRHAEIGHRIACAAADLSHIAGWILKHHEWWNGKGYPLGLKEKDIPLECRILSIADAYDAMTNERPYRKALSREDAIAELIRGAGRQFDPDLVFKFINNVLNN</sequence>
<gene>
    <name evidence="4" type="ORF">LUCI_0255</name>
</gene>
<dbReference type="RefSeq" id="WP_165865836.1">
    <property type="nucleotide sequence ID" value="NZ_UPPP01000052.1"/>
</dbReference>
<dbReference type="EMBL" id="UPPP01000052">
    <property type="protein sequence ID" value="VBB05049.1"/>
    <property type="molecule type" value="Genomic_DNA"/>
</dbReference>
<dbReference type="SUPFAM" id="SSF109604">
    <property type="entry name" value="HD-domain/PDEase-like"/>
    <property type="match status" value="1"/>
</dbReference>
<dbReference type="PROSITE" id="PS51832">
    <property type="entry name" value="HD_GYP"/>
    <property type="match status" value="1"/>
</dbReference>
<dbReference type="Gene3D" id="3.30.70.270">
    <property type="match status" value="1"/>
</dbReference>
<dbReference type="InterPro" id="IPR003607">
    <property type="entry name" value="HD/PDEase_dom"/>
</dbReference>
<dbReference type="Pfam" id="PF00990">
    <property type="entry name" value="GGDEF"/>
    <property type="match status" value="1"/>
</dbReference>
<dbReference type="Pfam" id="PF13426">
    <property type="entry name" value="PAS_9"/>
    <property type="match status" value="1"/>
</dbReference>
<dbReference type="PANTHER" id="PTHR43155">
    <property type="entry name" value="CYCLIC DI-GMP PHOSPHODIESTERASE PA4108-RELATED"/>
    <property type="match status" value="1"/>
</dbReference>
<protein>
    <submittedName>
        <fullName evidence="4">Pac motif</fullName>
    </submittedName>
</protein>
<dbReference type="CDD" id="cd01949">
    <property type="entry name" value="GGDEF"/>
    <property type="match status" value="1"/>
</dbReference>
<evidence type="ECO:0000259" key="1">
    <source>
        <dbReference type="PROSITE" id="PS50113"/>
    </source>
</evidence>
<evidence type="ECO:0000313" key="5">
    <source>
        <dbReference type="Proteomes" id="UP000277811"/>
    </source>
</evidence>
<feature type="domain" description="GGDEF" evidence="2">
    <location>
        <begin position="289"/>
        <end position="424"/>
    </location>
</feature>
<dbReference type="SUPFAM" id="SSF55073">
    <property type="entry name" value="Nucleotide cyclase"/>
    <property type="match status" value="1"/>
</dbReference>
<dbReference type="InterPro" id="IPR035965">
    <property type="entry name" value="PAS-like_dom_sf"/>
</dbReference>
<organism evidence="4 5">
    <name type="scientific">Lucifera butyrica</name>
    <dbReference type="NCBI Taxonomy" id="1351585"/>
    <lineage>
        <taxon>Bacteria</taxon>
        <taxon>Bacillati</taxon>
        <taxon>Bacillota</taxon>
        <taxon>Negativicutes</taxon>
        <taxon>Veillonellales</taxon>
        <taxon>Veillonellaceae</taxon>
        <taxon>Lucifera</taxon>
    </lineage>
</organism>
<dbReference type="Proteomes" id="UP000277811">
    <property type="component" value="Unassembled WGS sequence"/>
</dbReference>
<dbReference type="SMART" id="SM00471">
    <property type="entry name" value="HDc"/>
    <property type="match status" value="1"/>
</dbReference>
<dbReference type="Pfam" id="PF08448">
    <property type="entry name" value="PAS_4"/>
    <property type="match status" value="1"/>
</dbReference>
<reference evidence="4 5" key="1">
    <citation type="submission" date="2018-06" db="EMBL/GenBank/DDBJ databases">
        <authorList>
            <person name="Strepis N."/>
        </authorList>
    </citation>
    <scope>NUCLEOTIDE SEQUENCE [LARGE SCALE GENOMIC DNA]</scope>
    <source>
        <strain evidence="4">LUCI</strain>
    </source>
</reference>
<dbReference type="Gene3D" id="3.30.450.20">
    <property type="entry name" value="PAS domain"/>
    <property type="match status" value="2"/>
</dbReference>
<dbReference type="Gene3D" id="1.10.3210.10">
    <property type="entry name" value="Hypothetical protein af1432"/>
    <property type="match status" value="1"/>
</dbReference>
<proteinExistence type="predicted"/>
<dbReference type="Pfam" id="PF13487">
    <property type="entry name" value="HD_5"/>
    <property type="match status" value="1"/>
</dbReference>
<dbReference type="InterPro" id="IPR037522">
    <property type="entry name" value="HD_GYP_dom"/>
</dbReference>
<dbReference type="InterPro" id="IPR000700">
    <property type="entry name" value="PAS-assoc_C"/>
</dbReference>
<name>A0A498R1G2_9FIRM</name>
<dbReference type="InterPro" id="IPR000014">
    <property type="entry name" value="PAS"/>
</dbReference>
<dbReference type="InterPro" id="IPR001610">
    <property type="entry name" value="PAC"/>
</dbReference>
<dbReference type="InterPro" id="IPR013656">
    <property type="entry name" value="PAS_4"/>
</dbReference>
<evidence type="ECO:0000313" key="4">
    <source>
        <dbReference type="EMBL" id="VBB05049.1"/>
    </source>
</evidence>
<dbReference type="PROSITE" id="PS50113">
    <property type="entry name" value="PAC"/>
    <property type="match status" value="1"/>
</dbReference>
<dbReference type="InterPro" id="IPR000160">
    <property type="entry name" value="GGDEF_dom"/>
</dbReference>
<evidence type="ECO:0000259" key="2">
    <source>
        <dbReference type="PROSITE" id="PS50887"/>
    </source>
</evidence>